<name>A0A4U9HIH6_9ENTR</name>
<organism evidence="1 2">
    <name type="scientific">Leclercia adecarboxylata</name>
    <dbReference type="NCBI Taxonomy" id="83655"/>
    <lineage>
        <taxon>Bacteria</taxon>
        <taxon>Pseudomonadati</taxon>
        <taxon>Pseudomonadota</taxon>
        <taxon>Gammaproteobacteria</taxon>
        <taxon>Enterobacterales</taxon>
        <taxon>Enterobacteriaceae</taxon>
        <taxon>Leclercia</taxon>
    </lineage>
</organism>
<reference evidence="1 2" key="1">
    <citation type="submission" date="2019-05" db="EMBL/GenBank/DDBJ databases">
        <authorList>
            <consortium name="Pathogen Informatics"/>
        </authorList>
    </citation>
    <scope>NUCLEOTIDE SEQUENCE [LARGE SCALE GENOMIC DNA]</scope>
    <source>
        <strain evidence="1 2">NCTC13032</strain>
    </source>
</reference>
<dbReference type="Proteomes" id="UP000310719">
    <property type="component" value="Chromosome"/>
</dbReference>
<dbReference type="AlphaFoldDB" id="A0A4U9HIH6"/>
<accession>A0A4U9HIH6</accession>
<gene>
    <name evidence="1" type="ORF">NCTC13032_00618</name>
</gene>
<sequence length="37" mass="4370">MCVTEARFTTLIRQLANYTSWDRKKDAEQEESHARAI</sequence>
<dbReference type="EMBL" id="LR590464">
    <property type="protein sequence ID" value="VTP62961.1"/>
    <property type="molecule type" value="Genomic_DNA"/>
</dbReference>
<protein>
    <submittedName>
        <fullName evidence="1">Uncharacterized protein</fullName>
    </submittedName>
</protein>
<proteinExistence type="predicted"/>
<evidence type="ECO:0000313" key="1">
    <source>
        <dbReference type="EMBL" id="VTP62961.1"/>
    </source>
</evidence>
<evidence type="ECO:0000313" key="2">
    <source>
        <dbReference type="Proteomes" id="UP000310719"/>
    </source>
</evidence>